<keyword evidence="11" id="KW-1185">Reference proteome</keyword>
<feature type="domain" description="O-GlcNAc transferase C-terminal" evidence="9">
    <location>
        <begin position="586"/>
        <end position="769"/>
    </location>
</feature>
<dbReference type="PROSITE" id="PS50005">
    <property type="entry name" value="TPR"/>
    <property type="match status" value="5"/>
</dbReference>
<organism evidence="10 11">
    <name type="scientific">Rhodoplanes azumiensis</name>
    <dbReference type="NCBI Taxonomy" id="1897628"/>
    <lineage>
        <taxon>Bacteria</taxon>
        <taxon>Pseudomonadati</taxon>
        <taxon>Pseudomonadota</taxon>
        <taxon>Alphaproteobacteria</taxon>
        <taxon>Hyphomicrobiales</taxon>
        <taxon>Nitrobacteraceae</taxon>
        <taxon>Rhodoplanes</taxon>
    </lineage>
</organism>
<dbReference type="Gene3D" id="3.40.50.11380">
    <property type="match status" value="1"/>
</dbReference>
<dbReference type="Gene3D" id="3.40.50.2000">
    <property type="entry name" value="Glycogen Phosphorylase B"/>
    <property type="match status" value="1"/>
</dbReference>
<dbReference type="EMBL" id="JBHUIW010000002">
    <property type="protein sequence ID" value="MFD2180954.1"/>
    <property type="molecule type" value="Genomic_DNA"/>
</dbReference>
<dbReference type="PANTHER" id="PTHR44998:SF1">
    <property type="entry name" value="UDP-N-ACETYLGLUCOSAMINE--PEPTIDE N-ACETYLGLUCOSAMINYLTRANSFERASE 110 KDA SUBUNIT"/>
    <property type="match status" value="1"/>
</dbReference>
<keyword evidence="6" id="KW-0677">Repeat</keyword>
<dbReference type="Pfam" id="PF13181">
    <property type="entry name" value="TPR_8"/>
    <property type="match status" value="1"/>
</dbReference>
<keyword evidence="5" id="KW-0808">Transferase</keyword>
<evidence type="ECO:0000256" key="7">
    <source>
        <dbReference type="ARBA" id="ARBA00022803"/>
    </source>
</evidence>
<dbReference type="SMART" id="SM00028">
    <property type="entry name" value="TPR"/>
    <property type="match status" value="9"/>
</dbReference>
<feature type="repeat" description="TPR" evidence="8">
    <location>
        <begin position="73"/>
        <end position="106"/>
    </location>
</feature>
<feature type="repeat" description="TPR" evidence="8">
    <location>
        <begin position="107"/>
        <end position="140"/>
    </location>
</feature>
<feature type="repeat" description="TPR" evidence="8">
    <location>
        <begin position="310"/>
        <end position="343"/>
    </location>
</feature>
<dbReference type="Pfam" id="PF13432">
    <property type="entry name" value="TPR_16"/>
    <property type="match status" value="3"/>
</dbReference>
<proteinExistence type="inferred from homology"/>
<feature type="repeat" description="TPR" evidence="8">
    <location>
        <begin position="209"/>
        <end position="242"/>
    </location>
</feature>
<dbReference type="Pfam" id="PF13844">
    <property type="entry name" value="Glyco_transf_41"/>
    <property type="match status" value="2"/>
</dbReference>
<evidence type="ECO:0000313" key="10">
    <source>
        <dbReference type="EMBL" id="MFD2180954.1"/>
    </source>
</evidence>
<dbReference type="PANTHER" id="PTHR44998">
    <property type="match status" value="1"/>
</dbReference>
<dbReference type="Proteomes" id="UP001597314">
    <property type="component" value="Unassembled WGS sequence"/>
</dbReference>
<dbReference type="InterPro" id="IPR011990">
    <property type="entry name" value="TPR-like_helical_dom_sf"/>
</dbReference>
<dbReference type="InterPro" id="IPR029489">
    <property type="entry name" value="OGT/SEC/SPY_C"/>
</dbReference>
<evidence type="ECO:0000256" key="4">
    <source>
        <dbReference type="ARBA" id="ARBA00022676"/>
    </source>
</evidence>
<dbReference type="Pfam" id="PF14559">
    <property type="entry name" value="TPR_19"/>
    <property type="match status" value="1"/>
</dbReference>
<evidence type="ECO:0000256" key="5">
    <source>
        <dbReference type="ARBA" id="ARBA00022679"/>
    </source>
</evidence>
<feature type="domain" description="O-GlcNAc transferase C-terminal" evidence="9">
    <location>
        <begin position="357"/>
        <end position="577"/>
    </location>
</feature>
<comment type="similarity">
    <text evidence="2">Belongs to the glycosyltransferase 41 family. O-GlcNAc transferase subfamily.</text>
</comment>
<evidence type="ECO:0000256" key="1">
    <source>
        <dbReference type="ARBA" id="ARBA00004922"/>
    </source>
</evidence>
<dbReference type="PROSITE" id="PS50293">
    <property type="entry name" value="TPR_REGION"/>
    <property type="match status" value="1"/>
</dbReference>
<accession>A0ABW5ADF4</accession>
<evidence type="ECO:0000259" key="9">
    <source>
        <dbReference type="Pfam" id="PF13844"/>
    </source>
</evidence>
<evidence type="ECO:0000256" key="2">
    <source>
        <dbReference type="ARBA" id="ARBA00005386"/>
    </source>
</evidence>
<evidence type="ECO:0000256" key="8">
    <source>
        <dbReference type="PROSITE-ProRule" id="PRU00339"/>
    </source>
</evidence>
<dbReference type="Gene3D" id="1.25.40.10">
    <property type="entry name" value="Tetratricopeptide repeat domain"/>
    <property type="match status" value="3"/>
</dbReference>
<evidence type="ECO:0000256" key="3">
    <source>
        <dbReference type="ARBA" id="ARBA00011970"/>
    </source>
</evidence>
<gene>
    <name evidence="10" type="ORF">ACFSOX_02215</name>
</gene>
<evidence type="ECO:0000256" key="6">
    <source>
        <dbReference type="ARBA" id="ARBA00022737"/>
    </source>
</evidence>
<name>A0ABW5ADF4_9BRAD</name>
<dbReference type="InterPro" id="IPR019734">
    <property type="entry name" value="TPR_rpt"/>
</dbReference>
<comment type="caution">
    <text evidence="10">The sequence shown here is derived from an EMBL/GenBank/DDBJ whole genome shotgun (WGS) entry which is preliminary data.</text>
</comment>
<evidence type="ECO:0000313" key="11">
    <source>
        <dbReference type="Proteomes" id="UP001597314"/>
    </source>
</evidence>
<dbReference type="EC" id="2.4.1.255" evidence="3"/>
<protein>
    <recommendedName>
        <fullName evidence="3">protein O-GlcNAc transferase</fullName>
        <ecNumber evidence="3">2.4.1.255</ecNumber>
    </recommendedName>
</protein>
<keyword evidence="4" id="KW-0328">Glycosyltransferase</keyword>
<dbReference type="RefSeq" id="WP_378476153.1">
    <property type="nucleotide sequence ID" value="NZ_JBHUIW010000002.1"/>
</dbReference>
<dbReference type="SUPFAM" id="SSF48452">
    <property type="entry name" value="TPR-like"/>
    <property type="match status" value="2"/>
</dbReference>
<reference evidence="11" key="1">
    <citation type="journal article" date="2019" name="Int. J. Syst. Evol. Microbiol.">
        <title>The Global Catalogue of Microorganisms (GCM) 10K type strain sequencing project: providing services to taxonomists for standard genome sequencing and annotation.</title>
        <authorList>
            <consortium name="The Broad Institute Genomics Platform"/>
            <consortium name="The Broad Institute Genome Sequencing Center for Infectious Disease"/>
            <person name="Wu L."/>
            <person name="Ma J."/>
        </authorList>
    </citation>
    <scope>NUCLEOTIDE SEQUENCE [LARGE SCALE GENOMIC DNA]</scope>
    <source>
        <strain evidence="11">CGMCC 1.6774</strain>
    </source>
</reference>
<sequence length="799" mass="86801">MARSVDDTFRRAVEALQAGRASEAERAFRKVLEAAPRHPGALNLYTVLLMRLGRWAEAEPYARRAARETAGSDVTLYNFGLILKQVGKPAEALEPLGKALALNPRVPDTLITRAGVLRDLGRHDEALADADAALALDPTNIDPLIIRASVLGALRRFDEALAAYERAAAQTPERPEPWVGCGKTLVSLKRPEAALAAFDRALAVRPGLPEALQGRGATLATLGRFAEALAAYDQALALDPDRVEAWIGIGDVFLTQQFQERAIIAYDGALMRDPASARALLHRAKALYALGRLGEAATTCDRALALSESGEAWVLRGGILSANKEHAEAVRAYEKALGFDPELKFVLGARLHNKLQICDWTDFDEDVAALIAAVRDGRPAAQPLNLLALSASAADQRRCAEMFADDGAGAVRPMPAPTRPLRERIRIAYLSADLRDHPAAYLTAGLFEHHDRSRFDIFAIVWGERSGSAMARRIDAAVNQVLDVSEKTDAEVADLIRQLEVDILVDLMGFTQNCRFPVLARRPAPIQVNYLGFPGTMGTDLIDYILADEIVVPDEQRGHYAESIVRLPQSFQVNDDRRPGVDRPPARAALGLPDEGFVFCCFNNSYKIGPGVFDIWMRLLACVEGSVLWLLGEHPGVESNLRREAGRRGVDPARLVFAGRVPYADYLARYPAADLFLDTIPFNAGTTASDSLWAGLPVLTCSGEAFASRMAASLLQAVGLPELVTSSLADYEAAASALARDPARLAALRTRLAENRTTAPLFDTARFTRGVETAFAEMWRRWQAGGRPADFSVGDNSAS</sequence>
<keyword evidence="7 8" id="KW-0802">TPR repeat</keyword>
<dbReference type="SUPFAM" id="SSF53756">
    <property type="entry name" value="UDP-Glycosyltransferase/glycogen phosphorylase"/>
    <property type="match status" value="1"/>
</dbReference>
<comment type="pathway">
    <text evidence="1">Protein modification; protein glycosylation.</text>
</comment>
<feature type="repeat" description="TPR" evidence="8">
    <location>
        <begin position="243"/>
        <end position="276"/>
    </location>
</feature>